<proteinExistence type="predicted"/>
<dbReference type="RefSeq" id="XP_025557758.1">
    <property type="nucleotide sequence ID" value="XM_025711041.1"/>
</dbReference>
<sequence length="80" mass="9166">MENLLMLLYDGNDHIYQADTFSADVLRLYTLDADHLRYSIPAEELDERGTIEEGLPAEICLEEILRHLKRDQDTALSVSS</sequence>
<reference evidence="1" key="1">
    <citation type="submission" date="2016-12" db="EMBL/GenBank/DDBJ databases">
        <title>The genomes of Aspergillus section Nigri reveals drivers in fungal speciation.</title>
        <authorList>
            <consortium name="DOE Joint Genome Institute"/>
            <person name="Vesth T.C."/>
            <person name="Nybo J."/>
            <person name="Theobald S."/>
            <person name="Brandl J."/>
            <person name="Frisvad J.C."/>
            <person name="Nielsen K.F."/>
            <person name="Lyhne E.K."/>
            <person name="Kogle M.E."/>
            <person name="Kuo A."/>
            <person name="Riley R."/>
            <person name="Clum A."/>
            <person name="Nolan M."/>
            <person name="Lipzen A."/>
            <person name="Salamov A."/>
            <person name="Henrissat B."/>
            <person name="Wiebenga A."/>
            <person name="De Vries R.P."/>
            <person name="Grigoriev I.V."/>
            <person name="Mortensen U.H."/>
            <person name="Andersen M.R."/>
            <person name="Baker S.E."/>
        </authorList>
    </citation>
    <scope>NUCLEOTIDE SEQUENCE [LARGE SCALE GENOMIC DNA]</scope>
    <source>
        <strain evidence="1">CBS 113365</strain>
    </source>
</reference>
<dbReference type="EMBL" id="KZ821647">
    <property type="protein sequence ID" value="PYH63964.1"/>
    <property type="molecule type" value="Genomic_DNA"/>
</dbReference>
<evidence type="ECO:0000313" key="1">
    <source>
        <dbReference type="EMBL" id="PYH63964.1"/>
    </source>
</evidence>
<gene>
    <name evidence="1" type="ORF">BO88DRAFT_458477</name>
</gene>
<accession>A0A319AWI8</accession>
<evidence type="ECO:0000313" key="2">
    <source>
        <dbReference type="Proteomes" id="UP000248405"/>
    </source>
</evidence>
<dbReference type="Proteomes" id="UP000248405">
    <property type="component" value="Unassembled WGS sequence"/>
</dbReference>
<protein>
    <submittedName>
        <fullName evidence="1">Uncharacterized protein</fullName>
    </submittedName>
</protein>
<dbReference type="GeneID" id="37215633"/>
<keyword evidence="2" id="KW-1185">Reference proteome</keyword>
<dbReference type="AlphaFoldDB" id="A0A319AWI8"/>
<dbReference type="OrthoDB" id="4515458at2759"/>
<name>A0A319AWI8_ASPVC</name>
<organism evidence="1 2">
    <name type="scientific">Aspergillus vadensis (strain CBS 113365 / IMI 142717 / IBT 24658)</name>
    <dbReference type="NCBI Taxonomy" id="1448311"/>
    <lineage>
        <taxon>Eukaryota</taxon>
        <taxon>Fungi</taxon>
        <taxon>Dikarya</taxon>
        <taxon>Ascomycota</taxon>
        <taxon>Pezizomycotina</taxon>
        <taxon>Eurotiomycetes</taxon>
        <taxon>Eurotiomycetidae</taxon>
        <taxon>Eurotiales</taxon>
        <taxon>Aspergillaceae</taxon>
        <taxon>Aspergillus</taxon>
        <taxon>Aspergillus subgen. Circumdati</taxon>
    </lineage>
</organism>